<keyword evidence="3" id="KW-1185">Reference proteome</keyword>
<feature type="transmembrane region" description="Helical" evidence="1">
    <location>
        <begin position="12"/>
        <end position="30"/>
    </location>
</feature>
<evidence type="ECO:0000313" key="2">
    <source>
        <dbReference type="EMBL" id="ASG68218.1"/>
    </source>
</evidence>
<evidence type="ECO:0008006" key="4">
    <source>
        <dbReference type="Google" id="ProtNLM"/>
    </source>
</evidence>
<keyword evidence="1" id="KW-1133">Transmembrane helix</keyword>
<dbReference type="Proteomes" id="UP000249910">
    <property type="component" value="Chromosome"/>
</dbReference>
<feature type="transmembrane region" description="Helical" evidence="1">
    <location>
        <begin position="71"/>
        <end position="88"/>
    </location>
</feature>
<sequence length="112" mass="12869">MRLLLDSIAMFWMLLSATSITLFGLAIKFLMSSSSIYSVMLTYFVGSSILMWWIVSISSFDKLRPLEWKPILMRVILLVTSQYFLFLGLHSSSLLLPILLFNTSPLFIPIIR</sequence>
<keyword evidence="1" id="KW-0812">Transmembrane</keyword>
<feature type="transmembrane region" description="Helical" evidence="1">
    <location>
        <begin position="36"/>
        <end position="59"/>
    </location>
</feature>
<proteinExistence type="predicted"/>
<reference evidence="2 3" key="1">
    <citation type="submission" date="2017-06" db="EMBL/GenBank/DDBJ databases">
        <title>Complete genome of Francisella halioticida.</title>
        <authorList>
            <person name="Sjodin A."/>
        </authorList>
    </citation>
    <scope>NUCLEOTIDE SEQUENCE [LARGE SCALE GENOMIC DNA]</scope>
    <source>
        <strain evidence="2 3">DSM 23729</strain>
    </source>
</reference>
<dbReference type="EMBL" id="CP022132">
    <property type="protein sequence ID" value="ASG68218.1"/>
    <property type="molecule type" value="Genomic_DNA"/>
</dbReference>
<feature type="transmembrane region" description="Helical" evidence="1">
    <location>
        <begin position="94"/>
        <end position="111"/>
    </location>
</feature>
<protein>
    <recommendedName>
        <fullName evidence="4">EamA family transporter</fullName>
    </recommendedName>
</protein>
<name>A0ABM6M088_9GAMM</name>
<evidence type="ECO:0000313" key="3">
    <source>
        <dbReference type="Proteomes" id="UP000249910"/>
    </source>
</evidence>
<evidence type="ECO:0000256" key="1">
    <source>
        <dbReference type="SAM" id="Phobius"/>
    </source>
</evidence>
<organism evidence="2 3">
    <name type="scientific">Francisella halioticida</name>
    <dbReference type="NCBI Taxonomy" id="549298"/>
    <lineage>
        <taxon>Bacteria</taxon>
        <taxon>Pseudomonadati</taxon>
        <taxon>Pseudomonadota</taxon>
        <taxon>Gammaproteobacteria</taxon>
        <taxon>Thiotrichales</taxon>
        <taxon>Francisellaceae</taxon>
        <taxon>Francisella</taxon>
    </lineage>
</organism>
<gene>
    <name evidence="2" type="ORF">CDV26_07280</name>
</gene>
<keyword evidence="1" id="KW-0472">Membrane</keyword>
<accession>A0ABM6M088</accession>